<dbReference type="EMBL" id="CP017157">
    <property type="protein sequence ID" value="AOP48021.1"/>
    <property type="molecule type" value="Genomic_DNA"/>
</dbReference>
<dbReference type="OrthoDB" id="4229392at2"/>
<dbReference type="KEGG" id="slc:SL103_18810"/>
<reference evidence="2 4" key="1">
    <citation type="submission" date="2016-09" db="EMBL/GenBank/DDBJ databases">
        <title>Complete genome sequencing of Streptomyces lydicus 103 and metabolic pathways analysis of antibiotic biosynthesis.</title>
        <authorList>
            <person name="Jia N."/>
            <person name="Ding M.-Z."/>
            <person name="Gao F."/>
            <person name="Yuan Y.-J."/>
        </authorList>
    </citation>
    <scope>NUCLEOTIDE SEQUENCE [LARGE SCALE GENOMIC DNA]</scope>
    <source>
        <strain evidence="2 4">103</strain>
    </source>
</reference>
<sequence length="141" mass="14576">MKASRIRRGVAGGVAVVALAGAGVLASAPMAAAKANLIAVNKVALDGAGLRVNVTYSCDPGMNHQLVANAEEITSAKLKGYGAGTIKVDKLVCDYADHTAQVRLKPAATLGFEKGDKVKVTVFYFDDDGFRYADTTATATV</sequence>
<dbReference type="Proteomes" id="UP000094094">
    <property type="component" value="Chromosome"/>
</dbReference>
<evidence type="ECO:0000313" key="2">
    <source>
        <dbReference type="EMBL" id="AOP48005.1"/>
    </source>
</evidence>
<protein>
    <submittedName>
        <fullName evidence="2">Uncharacterized protein</fullName>
    </submittedName>
</protein>
<dbReference type="EMBL" id="CP017157">
    <property type="protein sequence ID" value="AOP48005.1"/>
    <property type="molecule type" value="Genomic_DNA"/>
</dbReference>
<accession>A0A1D7VML8</accession>
<feature type="chain" id="PRO_5010947614" evidence="1">
    <location>
        <begin position="34"/>
        <end position="141"/>
    </location>
</feature>
<dbReference type="KEGG" id="slc:SL103_18900"/>
<proteinExistence type="predicted"/>
<feature type="signal peptide" evidence="1">
    <location>
        <begin position="1"/>
        <end position="33"/>
    </location>
</feature>
<gene>
    <name evidence="2" type="ORF">SL103_18810</name>
    <name evidence="3" type="ORF">SL103_18900</name>
</gene>
<dbReference type="PROSITE" id="PS51318">
    <property type="entry name" value="TAT"/>
    <property type="match status" value="1"/>
</dbReference>
<name>A0A1D7VML8_9ACTN</name>
<dbReference type="InterPro" id="IPR006311">
    <property type="entry name" value="TAT_signal"/>
</dbReference>
<dbReference type="AlphaFoldDB" id="A0A1D7VML8"/>
<evidence type="ECO:0000313" key="4">
    <source>
        <dbReference type="Proteomes" id="UP000094094"/>
    </source>
</evidence>
<dbReference type="RefSeq" id="WP_069570147.1">
    <property type="nucleotide sequence ID" value="NZ_CP017157.1"/>
</dbReference>
<evidence type="ECO:0000313" key="3">
    <source>
        <dbReference type="EMBL" id="AOP48021.1"/>
    </source>
</evidence>
<keyword evidence="1" id="KW-0732">Signal</keyword>
<evidence type="ECO:0000256" key="1">
    <source>
        <dbReference type="SAM" id="SignalP"/>
    </source>
</evidence>
<organism evidence="2 4">
    <name type="scientific">Streptomyces lydicus</name>
    <dbReference type="NCBI Taxonomy" id="47763"/>
    <lineage>
        <taxon>Bacteria</taxon>
        <taxon>Bacillati</taxon>
        <taxon>Actinomycetota</taxon>
        <taxon>Actinomycetes</taxon>
        <taxon>Kitasatosporales</taxon>
        <taxon>Streptomycetaceae</taxon>
        <taxon>Streptomyces</taxon>
    </lineage>
</organism>
<keyword evidence="4" id="KW-1185">Reference proteome</keyword>